<comment type="subcellular location">
    <subcellularLocation>
        <location evidence="1 12">Membrane</location>
        <topology evidence="1 12">Multi-pass membrane protein</topology>
    </subcellularLocation>
</comment>
<keyword evidence="5 12" id="KW-0812">Transmembrane</keyword>
<evidence type="ECO:0000256" key="4">
    <source>
        <dbReference type="ARBA" id="ARBA00022606"/>
    </source>
</evidence>
<evidence type="ECO:0000256" key="3">
    <source>
        <dbReference type="ARBA" id="ARBA00022480"/>
    </source>
</evidence>
<organism evidence="14 15">
    <name type="scientific">Pyxicephalus adspersus</name>
    <name type="common">African bullfrog</name>
    <dbReference type="NCBI Taxonomy" id="30357"/>
    <lineage>
        <taxon>Eukaryota</taxon>
        <taxon>Metazoa</taxon>
        <taxon>Chordata</taxon>
        <taxon>Craniata</taxon>
        <taxon>Vertebrata</taxon>
        <taxon>Euteleostomi</taxon>
        <taxon>Amphibia</taxon>
        <taxon>Batrachia</taxon>
        <taxon>Anura</taxon>
        <taxon>Neobatrachia</taxon>
        <taxon>Ranoidea</taxon>
        <taxon>Pyxicephalidae</taxon>
        <taxon>Pyxicephalinae</taxon>
        <taxon>Pyxicephalus</taxon>
    </lineage>
</organism>
<evidence type="ECO:0000256" key="1">
    <source>
        <dbReference type="ARBA" id="ARBA00004141"/>
    </source>
</evidence>
<gene>
    <name evidence="14" type="ORF">GDO54_009865</name>
</gene>
<feature type="transmembrane region" description="Helical" evidence="13">
    <location>
        <begin position="71"/>
        <end position="92"/>
    </location>
</feature>
<protein>
    <recommendedName>
        <fullName evidence="12">Taste receptor type 2</fullName>
    </recommendedName>
</protein>
<evidence type="ECO:0000256" key="8">
    <source>
        <dbReference type="ARBA" id="ARBA00023136"/>
    </source>
</evidence>
<feature type="transmembrane region" description="Helical" evidence="13">
    <location>
        <begin position="39"/>
        <end position="59"/>
    </location>
</feature>
<evidence type="ECO:0000313" key="14">
    <source>
        <dbReference type="EMBL" id="DBA25485.1"/>
    </source>
</evidence>
<evidence type="ECO:0000256" key="12">
    <source>
        <dbReference type="RuleBase" id="RU004424"/>
    </source>
</evidence>
<dbReference type="GO" id="GO:0016020">
    <property type="term" value="C:membrane"/>
    <property type="evidence" value="ECO:0007669"/>
    <property type="project" value="UniProtKB-SubCell"/>
</dbReference>
<feature type="transmembrane region" description="Helical" evidence="13">
    <location>
        <begin position="243"/>
        <end position="262"/>
    </location>
</feature>
<comment type="similarity">
    <text evidence="2 11">Belongs to the G-protein coupled receptor T2R family.</text>
</comment>
<accession>A0AAV3ARK8</accession>
<proteinExistence type="inferred from homology"/>
<keyword evidence="8 12" id="KW-0472">Membrane</keyword>
<keyword evidence="3 12" id="KW-0919">Taste</keyword>
<keyword evidence="9 12" id="KW-0675">Receptor</keyword>
<keyword evidence="15" id="KW-1185">Reference proteome</keyword>
<evidence type="ECO:0000256" key="13">
    <source>
        <dbReference type="SAM" id="Phobius"/>
    </source>
</evidence>
<dbReference type="SUPFAM" id="SSF81321">
    <property type="entry name" value="Family A G protein-coupled receptor-like"/>
    <property type="match status" value="1"/>
</dbReference>
<dbReference type="EMBL" id="DYDO01000004">
    <property type="protein sequence ID" value="DBA25485.1"/>
    <property type="molecule type" value="Genomic_DNA"/>
</dbReference>
<dbReference type="InterPro" id="IPR007960">
    <property type="entry name" value="TAS2R"/>
</dbReference>
<dbReference type="PANTHER" id="PTHR11394">
    <property type="entry name" value="TASTE RECEPTOR TYPE 2"/>
    <property type="match status" value="1"/>
</dbReference>
<dbReference type="GO" id="GO:0004930">
    <property type="term" value="F:G protein-coupled receptor activity"/>
    <property type="evidence" value="ECO:0007669"/>
    <property type="project" value="UniProtKB-KW"/>
</dbReference>
<feature type="transmembrane region" description="Helical" evidence="13">
    <location>
        <begin position="206"/>
        <end position="223"/>
    </location>
</feature>
<comment type="caution">
    <text evidence="14">The sequence shown here is derived from an EMBL/GenBank/DDBJ whole genome shotgun (WGS) entry which is preliminary data.</text>
</comment>
<evidence type="ECO:0000256" key="5">
    <source>
        <dbReference type="ARBA" id="ARBA00022692"/>
    </source>
</evidence>
<keyword evidence="7 12" id="KW-0297">G-protein coupled receptor</keyword>
<dbReference type="PANTHER" id="PTHR11394:SF160">
    <property type="entry name" value="TASTE RECEPTOR TYPE 2"/>
    <property type="match status" value="1"/>
</dbReference>
<evidence type="ECO:0000256" key="2">
    <source>
        <dbReference type="ARBA" id="ARBA00007376"/>
    </source>
</evidence>
<evidence type="ECO:0000256" key="11">
    <source>
        <dbReference type="RuleBase" id="RU004423"/>
    </source>
</evidence>
<keyword evidence="4 12" id="KW-0716">Sensory transduction</keyword>
<evidence type="ECO:0000313" key="15">
    <source>
        <dbReference type="Proteomes" id="UP001181693"/>
    </source>
</evidence>
<reference evidence="14" key="1">
    <citation type="thesis" date="2020" institute="ProQuest LLC" country="789 East Eisenhower Parkway, Ann Arbor, MI, USA">
        <title>Comparative Genomics and Chromosome Evolution.</title>
        <authorList>
            <person name="Mudd A.B."/>
        </authorList>
    </citation>
    <scope>NUCLEOTIDE SEQUENCE</scope>
    <source>
        <strain evidence="14">1538</strain>
        <tissue evidence="14">Blood</tissue>
    </source>
</reference>
<dbReference type="Proteomes" id="UP001181693">
    <property type="component" value="Unassembled WGS sequence"/>
</dbReference>
<sequence length="301" mass="34720">MIGLMINSFIVAVNVIDWLNGRVISSTDKILTTLGISRIVFQISSFSYGFLTTFFKGYLNSSPIRYVVDVAEVFSTQFSFCLTTLLSIVFCLKVSNFHTNFLQQMKKFILRRVVHFIIMSLLFSIFYASIQTWEDNFVTLMHTENNTTTGGSEGFTVNIAFLLIFVIGNTLPFLVYCFAATFLVVSLYHHIYRMKANGNILIQMDTYYTAIKFMALSFLYYIVHSVSTQGIVYYYYFHKLDSLLLYVSVDCIPILQSIYLIWATAKLRNRTNWILQRMAKCLCNRKGPQAKSCDWLETIAQ</sequence>
<evidence type="ECO:0000256" key="9">
    <source>
        <dbReference type="ARBA" id="ARBA00023170"/>
    </source>
</evidence>
<dbReference type="Pfam" id="PF05296">
    <property type="entry name" value="TAS2R"/>
    <property type="match status" value="1"/>
</dbReference>
<keyword evidence="6 13" id="KW-1133">Transmembrane helix</keyword>
<feature type="transmembrane region" description="Helical" evidence="13">
    <location>
        <begin position="113"/>
        <end position="130"/>
    </location>
</feature>
<dbReference type="GO" id="GO:0033038">
    <property type="term" value="F:bitter taste receptor activity"/>
    <property type="evidence" value="ECO:0007669"/>
    <property type="project" value="InterPro"/>
</dbReference>
<keyword evidence="10 12" id="KW-0807">Transducer</keyword>
<name>A0AAV3ARK8_PYXAD</name>
<evidence type="ECO:0000256" key="6">
    <source>
        <dbReference type="ARBA" id="ARBA00022989"/>
    </source>
</evidence>
<evidence type="ECO:0000256" key="7">
    <source>
        <dbReference type="ARBA" id="ARBA00023040"/>
    </source>
</evidence>
<evidence type="ECO:0000256" key="10">
    <source>
        <dbReference type="ARBA" id="ARBA00023224"/>
    </source>
</evidence>
<dbReference type="AlphaFoldDB" id="A0AAV3ARK8"/>
<feature type="transmembrane region" description="Helical" evidence="13">
    <location>
        <begin position="159"/>
        <end position="185"/>
    </location>
</feature>